<proteinExistence type="predicted"/>
<dbReference type="InterPro" id="IPR007527">
    <property type="entry name" value="Znf_SWIM"/>
</dbReference>
<organism evidence="3 4">
    <name type="scientific">Pinctada imbricata</name>
    <name type="common">Atlantic pearl-oyster</name>
    <name type="synonym">Pinctada martensii</name>
    <dbReference type="NCBI Taxonomy" id="66713"/>
    <lineage>
        <taxon>Eukaryota</taxon>
        <taxon>Metazoa</taxon>
        <taxon>Spiralia</taxon>
        <taxon>Lophotrochozoa</taxon>
        <taxon>Mollusca</taxon>
        <taxon>Bivalvia</taxon>
        <taxon>Autobranchia</taxon>
        <taxon>Pteriomorphia</taxon>
        <taxon>Pterioida</taxon>
        <taxon>Pterioidea</taxon>
        <taxon>Pteriidae</taxon>
        <taxon>Pinctada</taxon>
    </lineage>
</organism>
<dbReference type="CDD" id="cd22343">
    <property type="entry name" value="PDDEXK_lambda_exonuclease-like"/>
    <property type="match status" value="1"/>
</dbReference>
<dbReference type="InterPro" id="IPR019080">
    <property type="entry name" value="YqaJ_viral_recombinase"/>
</dbReference>
<dbReference type="InterPro" id="IPR011604">
    <property type="entry name" value="PDDEXK-like_dom_sf"/>
</dbReference>
<accession>A0AA88YIT2</accession>
<dbReference type="PROSITE" id="PS50966">
    <property type="entry name" value="ZF_SWIM"/>
    <property type="match status" value="1"/>
</dbReference>
<feature type="domain" description="SWIM-type" evidence="2">
    <location>
        <begin position="171"/>
        <end position="213"/>
    </location>
</feature>
<dbReference type="AlphaFoldDB" id="A0AA88YIT2"/>
<name>A0AA88YIT2_PINIB</name>
<keyword evidence="1" id="KW-0479">Metal-binding</keyword>
<reference evidence="3" key="1">
    <citation type="submission" date="2019-08" db="EMBL/GenBank/DDBJ databases">
        <title>The improved chromosome-level genome for the pearl oyster Pinctada fucata martensii using PacBio sequencing and Hi-C.</title>
        <authorList>
            <person name="Zheng Z."/>
        </authorList>
    </citation>
    <scope>NUCLEOTIDE SEQUENCE</scope>
    <source>
        <strain evidence="3">ZZ-2019</strain>
        <tissue evidence="3">Adductor muscle</tissue>
    </source>
</reference>
<dbReference type="Proteomes" id="UP001186944">
    <property type="component" value="Unassembled WGS sequence"/>
</dbReference>
<dbReference type="PRINTS" id="PR00924">
    <property type="entry name" value="ALKEXNUCLASE"/>
</dbReference>
<dbReference type="GO" id="GO:0003677">
    <property type="term" value="F:DNA binding"/>
    <property type="evidence" value="ECO:0007669"/>
    <property type="project" value="InterPro"/>
</dbReference>
<evidence type="ECO:0000313" key="4">
    <source>
        <dbReference type="Proteomes" id="UP001186944"/>
    </source>
</evidence>
<evidence type="ECO:0000256" key="1">
    <source>
        <dbReference type="PROSITE-ProRule" id="PRU00325"/>
    </source>
</evidence>
<dbReference type="GO" id="GO:0004527">
    <property type="term" value="F:exonuclease activity"/>
    <property type="evidence" value="ECO:0007669"/>
    <property type="project" value="InterPro"/>
</dbReference>
<dbReference type="InterPro" id="IPR001616">
    <property type="entry name" value="Herpes_alk_exo"/>
</dbReference>
<dbReference type="Gene3D" id="3.90.320.10">
    <property type="match status" value="1"/>
</dbReference>
<protein>
    <recommendedName>
        <fullName evidence="2">SWIM-type domain-containing protein</fullName>
    </recommendedName>
</protein>
<dbReference type="Gene3D" id="1.10.720.30">
    <property type="entry name" value="SAP domain"/>
    <property type="match status" value="1"/>
</dbReference>
<evidence type="ECO:0000259" key="2">
    <source>
        <dbReference type="PROSITE" id="PS50966"/>
    </source>
</evidence>
<dbReference type="EMBL" id="VSWD01000003">
    <property type="protein sequence ID" value="KAK3105676.1"/>
    <property type="molecule type" value="Genomic_DNA"/>
</dbReference>
<dbReference type="InterPro" id="IPR003034">
    <property type="entry name" value="SAP_dom"/>
</dbReference>
<dbReference type="GO" id="GO:0006281">
    <property type="term" value="P:DNA repair"/>
    <property type="evidence" value="ECO:0007669"/>
    <property type="project" value="UniProtKB-ARBA"/>
</dbReference>
<dbReference type="PANTHER" id="PTHR47526:SF3">
    <property type="entry name" value="PHD-TYPE DOMAIN-CONTAINING PROTEIN"/>
    <property type="match status" value="1"/>
</dbReference>
<gene>
    <name evidence="3" type="ORF">FSP39_003076</name>
</gene>
<sequence length="634" mass="71750">MAASNTSELEKLWKLTCTQLKDILKKNKEPTSGNKAALVSKCFALHTRSETEQNSTPDTVIAATCTDILSSLDLSEMNSITYNELLKSATGRQWSNDLRLFPVLNFHQLFEYLVQKTKKYGNDEMKGFVYKKMRAYQYFKEGHISRYQIAKSQCTIWVKAEVIASMKHERYKVMAIFDSDGDIKLAACECPAGIGVKGLGKCNHVGGLLFAINDFHTKGLHSKTNKVSCTSRLNEWIVPRNLTVAAKPLSQISLNRNLYGRPQSVNTRTVNNFDPRAPNDRTIDHHALAMLYQNLEEHAPNSAFFLYHEKPASEADEECSDLGTMMVSDNIIVATTQRASNAHTDEVCSAVQCDMKLSTVDVNPNFSDDLEIDEEFVGQYVDPIINSESIGVEKIEEIEKLTRGQSENELWHQLHKVKITASNFGKVIKCSKSPENILKSMMYTKAFSKYLAYGKENENVAIETYEKYMHDKGCDVTVSPVGLILSQERPGYGASLDGLVCDPSCKTKGGLEVKCSLSKLNQSAFTAASDASFYLQVSGKEIHLKRSHNYFLQVQGQMFVTGVEWIDFVVYFGPNQSIFVERIFFEKDKWYEEYLPKLDLFYKWAFLPELLTKRVSRGISLLPDFLWKKLKQSV</sequence>
<dbReference type="SUPFAM" id="SSF52980">
    <property type="entry name" value="Restriction endonuclease-like"/>
    <property type="match status" value="1"/>
</dbReference>
<dbReference type="Pfam" id="PF09588">
    <property type="entry name" value="YqaJ"/>
    <property type="match status" value="1"/>
</dbReference>
<dbReference type="Pfam" id="PF02037">
    <property type="entry name" value="SAP"/>
    <property type="match status" value="1"/>
</dbReference>
<keyword evidence="1" id="KW-0863">Zinc-finger</keyword>
<comment type="caution">
    <text evidence="3">The sequence shown here is derived from an EMBL/GenBank/DDBJ whole genome shotgun (WGS) entry which is preliminary data.</text>
</comment>
<keyword evidence="1" id="KW-0862">Zinc</keyword>
<evidence type="ECO:0000313" key="3">
    <source>
        <dbReference type="EMBL" id="KAK3105676.1"/>
    </source>
</evidence>
<dbReference type="InterPro" id="IPR036361">
    <property type="entry name" value="SAP_dom_sf"/>
</dbReference>
<dbReference type="PANTHER" id="PTHR47526">
    <property type="entry name" value="ATP-DEPENDENT DNA HELICASE"/>
    <property type="match status" value="1"/>
</dbReference>
<keyword evidence="4" id="KW-1185">Reference proteome</keyword>
<dbReference type="InterPro" id="IPR011335">
    <property type="entry name" value="Restrct_endonuc-II-like"/>
</dbReference>
<dbReference type="GO" id="GO:0008270">
    <property type="term" value="F:zinc ion binding"/>
    <property type="evidence" value="ECO:0007669"/>
    <property type="project" value="UniProtKB-KW"/>
</dbReference>